<evidence type="ECO:0000313" key="2">
    <source>
        <dbReference type="EMBL" id="KAK5049821.1"/>
    </source>
</evidence>
<dbReference type="Gene3D" id="2.170.150.40">
    <property type="entry name" value="Domain of unknown function (DUF427)"/>
    <property type="match status" value="1"/>
</dbReference>
<evidence type="ECO:0000313" key="3">
    <source>
        <dbReference type="Proteomes" id="UP001358417"/>
    </source>
</evidence>
<gene>
    <name evidence="2" type="ORF">LTR84_003939</name>
</gene>
<dbReference type="GeneID" id="89972119"/>
<name>A0AAV9N8B5_9EURO</name>
<dbReference type="PANTHER" id="PTHR34310">
    <property type="entry name" value="DUF427 DOMAIN PROTEIN (AFU_ORTHOLOGUE AFUA_3G02220)"/>
    <property type="match status" value="1"/>
</dbReference>
<feature type="domain" description="DUF427" evidence="1">
    <location>
        <begin position="5"/>
        <end position="90"/>
    </location>
</feature>
<evidence type="ECO:0000259" key="1">
    <source>
        <dbReference type="Pfam" id="PF04248"/>
    </source>
</evidence>
<dbReference type="Pfam" id="PF04248">
    <property type="entry name" value="NTP_transf_9"/>
    <property type="match status" value="1"/>
</dbReference>
<dbReference type="RefSeq" id="XP_064704631.1">
    <property type="nucleotide sequence ID" value="XM_064847519.1"/>
</dbReference>
<dbReference type="InterPro" id="IPR007361">
    <property type="entry name" value="DUF427"/>
</dbReference>
<dbReference type="EMBL" id="JAVRRD010000018">
    <property type="protein sequence ID" value="KAK5049821.1"/>
    <property type="molecule type" value="Genomic_DNA"/>
</dbReference>
<dbReference type="InterPro" id="IPR038694">
    <property type="entry name" value="DUF427_sf"/>
</dbReference>
<dbReference type="AlphaFoldDB" id="A0AAV9N8B5"/>
<sequence>MPTATAKINGQVIASTSTYETVEGNVYFPPDSVKKDDFSDSKTHTHCPWKGDASYYNITVGGNEVKDVAWYYPKPFEKASHIKDYVAFYKTKVDVSVA</sequence>
<proteinExistence type="predicted"/>
<dbReference type="PANTHER" id="PTHR34310:SF5">
    <property type="entry name" value="DUF427 DOMAIN PROTEIN (AFU_ORTHOLOGUE AFUA_3G02220)"/>
    <property type="match status" value="1"/>
</dbReference>
<accession>A0AAV9N8B5</accession>
<protein>
    <recommendedName>
        <fullName evidence="1">DUF427 domain-containing protein</fullName>
    </recommendedName>
</protein>
<comment type="caution">
    <text evidence="2">The sequence shown here is derived from an EMBL/GenBank/DDBJ whole genome shotgun (WGS) entry which is preliminary data.</text>
</comment>
<keyword evidence="3" id="KW-1185">Reference proteome</keyword>
<organism evidence="2 3">
    <name type="scientific">Exophiala bonariae</name>
    <dbReference type="NCBI Taxonomy" id="1690606"/>
    <lineage>
        <taxon>Eukaryota</taxon>
        <taxon>Fungi</taxon>
        <taxon>Dikarya</taxon>
        <taxon>Ascomycota</taxon>
        <taxon>Pezizomycotina</taxon>
        <taxon>Eurotiomycetes</taxon>
        <taxon>Chaetothyriomycetidae</taxon>
        <taxon>Chaetothyriales</taxon>
        <taxon>Herpotrichiellaceae</taxon>
        <taxon>Exophiala</taxon>
    </lineage>
</organism>
<dbReference type="Proteomes" id="UP001358417">
    <property type="component" value="Unassembled WGS sequence"/>
</dbReference>
<reference evidence="2 3" key="1">
    <citation type="submission" date="2023-08" db="EMBL/GenBank/DDBJ databases">
        <title>Black Yeasts Isolated from many extreme environments.</title>
        <authorList>
            <person name="Coleine C."/>
            <person name="Stajich J.E."/>
            <person name="Selbmann L."/>
        </authorList>
    </citation>
    <scope>NUCLEOTIDE SEQUENCE [LARGE SCALE GENOMIC DNA]</scope>
    <source>
        <strain evidence="2 3">CCFEE 5792</strain>
    </source>
</reference>